<feature type="domain" description="Pyruvate carboxyltransferase" evidence="7">
    <location>
        <begin position="36"/>
        <end position="330"/>
    </location>
</feature>
<accession>A0A2V1E548</accession>
<evidence type="ECO:0000313" key="9">
    <source>
        <dbReference type="Proteomes" id="UP000244855"/>
    </source>
</evidence>
<dbReference type="PROSITE" id="PS50991">
    <property type="entry name" value="PYR_CT"/>
    <property type="match status" value="1"/>
</dbReference>
<dbReference type="GO" id="GO:0046872">
    <property type="term" value="F:metal ion binding"/>
    <property type="evidence" value="ECO:0007669"/>
    <property type="project" value="UniProtKB-KW"/>
</dbReference>
<sequence length="361" mass="38585">MISKFTCLRTLRLAARHPCRPRSLATAAPNRAADFVRIVEVGPRDGLQNEKTSIPVDTKIELVERLAQTGLRTIEAGSFVSPKWVPQMANSSDILQHILASPPKSAAPITYQWLLPNVRGLDNFLSAWEAKTSSTSMKDNADSASPLPETELSIFTAATESFTQKNTNCSIDESLARFEPIMSRAKDLDLPVRAYISVALGCPYEGPNVDPHKVAELAVSLLEMGADEISVADTTGMGTAPKTAELLKTLSAAGIEKNDLALHFHDTYGMALVNTVVALEHGIRTFDAAVAGLGGCPFSPGATGNVATEDLVHLVHSLGAKTGVDIEKLAEVGEWISKEIGRSNESSAGKATLARLRKSGR</sequence>
<dbReference type="FunFam" id="3.20.20.70:FF:000071">
    <property type="entry name" value="Hydroxymethylglutaryl-CoA lyase"/>
    <property type="match status" value="1"/>
</dbReference>
<dbReference type="GO" id="GO:0006552">
    <property type="term" value="P:L-leucine catabolic process"/>
    <property type="evidence" value="ECO:0007669"/>
    <property type="project" value="TreeGrafter"/>
</dbReference>
<dbReference type="SUPFAM" id="SSF51569">
    <property type="entry name" value="Aldolase"/>
    <property type="match status" value="1"/>
</dbReference>
<evidence type="ECO:0000256" key="2">
    <source>
        <dbReference type="ARBA" id="ARBA00009405"/>
    </source>
</evidence>
<proteinExistence type="inferred from homology"/>
<evidence type="ECO:0000259" key="7">
    <source>
        <dbReference type="PROSITE" id="PS50991"/>
    </source>
</evidence>
<dbReference type="EMBL" id="KZ805312">
    <property type="protein sequence ID" value="PVI05703.1"/>
    <property type="molecule type" value="Genomic_DNA"/>
</dbReference>
<keyword evidence="4" id="KW-0479">Metal-binding</keyword>
<organism evidence="8 9">
    <name type="scientific">Periconia macrospinosa</name>
    <dbReference type="NCBI Taxonomy" id="97972"/>
    <lineage>
        <taxon>Eukaryota</taxon>
        <taxon>Fungi</taxon>
        <taxon>Dikarya</taxon>
        <taxon>Ascomycota</taxon>
        <taxon>Pezizomycotina</taxon>
        <taxon>Dothideomycetes</taxon>
        <taxon>Pleosporomycetidae</taxon>
        <taxon>Pleosporales</taxon>
        <taxon>Massarineae</taxon>
        <taxon>Periconiaceae</taxon>
        <taxon>Periconia</taxon>
    </lineage>
</organism>
<evidence type="ECO:0000256" key="3">
    <source>
        <dbReference type="ARBA" id="ARBA00012910"/>
    </source>
</evidence>
<dbReference type="InterPro" id="IPR000891">
    <property type="entry name" value="PYR_CT"/>
</dbReference>
<dbReference type="PANTHER" id="PTHR42738:SF7">
    <property type="entry name" value="HYDROXYMETHYLGLUTARYL-COA LYASE"/>
    <property type="match status" value="1"/>
</dbReference>
<dbReference type="CDD" id="cd07938">
    <property type="entry name" value="DRE_TIM_HMGL"/>
    <property type="match status" value="1"/>
</dbReference>
<comment type="similarity">
    <text evidence="2">Belongs to the HMG-CoA lyase family.</text>
</comment>
<name>A0A2V1E548_9PLEO</name>
<dbReference type="Pfam" id="PF00682">
    <property type="entry name" value="HMGL-like"/>
    <property type="match status" value="1"/>
</dbReference>
<evidence type="ECO:0000256" key="4">
    <source>
        <dbReference type="ARBA" id="ARBA00022723"/>
    </source>
</evidence>
<dbReference type="Gene3D" id="3.20.20.70">
    <property type="entry name" value="Aldolase class I"/>
    <property type="match status" value="1"/>
</dbReference>
<dbReference type="GO" id="GO:0046951">
    <property type="term" value="P:ketone body biosynthetic process"/>
    <property type="evidence" value="ECO:0007669"/>
    <property type="project" value="TreeGrafter"/>
</dbReference>
<reference evidence="8 9" key="1">
    <citation type="journal article" date="2018" name="Sci. Rep.">
        <title>Comparative genomics provides insights into the lifestyle and reveals functional heterogeneity of dark septate endophytic fungi.</title>
        <authorList>
            <person name="Knapp D.G."/>
            <person name="Nemeth J.B."/>
            <person name="Barry K."/>
            <person name="Hainaut M."/>
            <person name="Henrissat B."/>
            <person name="Johnson J."/>
            <person name="Kuo A."/>
            <person name="Lim J.H.P."/>
            <person name="Lipzen A."/>
            <person name="Nolan M."/>
            <person name="Ohm R.A."/>
            <person name="Tamas L."/>
            <person name="Grigoriev I.V."/>
            <person name="Spatafora J.W."/>
            <person name="Nagy L.G."/>
            <person name="Kovacs G.M."/>
        </authorList>
    </citation>
    <scope>NUCLEOTIDE SEQUENCE [LARGE SCALE GENOMIC DNA]</scope>
    <source>
        <strain evidence="8 9">DSE2036</strain>
    </source>
</reference>
<evidence type="ECO:0000256" key="1">
    <source>
        <dbReference type="ARBA" id="ARBA00005143"/>
    </source>
</evidence>
<dbReference type="STRING" id="97972.A0A2V1E548"/>
<dbReference type="OrthoDB" id="1905920at2759"/>
<dbReference type="NCBIfam" id="NF004283">
    <property type="entry name" value="PRK05692.1"/>
    <property type="match status" value="1"/>
</dbReference>
<comment type="catalytic activity">
    <reaction evidence="6">
        <text>(3S)-3-hydroxy-3-methylglutaryl-CoA = acetoacetate + acetyl-CoA</text>
        <dbReference type="Rhea" id="RHEA:24404"/>
        <dbReference type="ChEBI" id="CHEBI:13705"/>
        <dbReference type="ChEBI" id="CHEBI:43074"/>
        <dbReference type="ChEBI" id="CHEBI:57288"/>
        <dbReference type="EC" id="4.1.3.4"/>
    </reaction>
</comment>
<dbReference type="UniPathway" id="UPA00896">
    <property type="reaction ID" value="UER00863"/>
</dbReference>
<dbReference type="InterPro" id="IPR043594">
    <property type="entry name" value="HMGL"/>
</dbReference>
<keyword evidence="5 8" id="KW-0456">Lyase</keyword>
<dbReference type="Proteomes" id="UP000244855">
    <property type="component" value="Unassembled WGS sequence"/>
</dbReference>
<dbReference type="InterPro" id="IPR013785">
    <property type="entry name" value="Aldolase_TIM"/>
</dbReference>
<dbReference type="PANTHER" id="PTHR42738">
    <property type="entry name" value="HYDROXYMETHYLGLUTARYL-COA LYASE"/>
    <property type="match status" value="1"/>
</dbReference>
<dbReference type="GO" id="GO:0004419">
    <property type="term" value="F:hydroxymethylglutaryl-CoA lyase activity"/>
    <property type="evidence" value="ECO:0007669"/>
    <property type="project" value="UniProtKB-EC"/>
</dbReference>
<keyword evidence="9" id="KW-1185">Reference proteome</keyword>
<comment type="pathway">
    <text evidence="1">Metabolic intermediate metabolism; (S)-3-hydroxy-3-methylglutaryl-CoA degradation; acetoacetate from (S)-3-hydroxy-3-methylglutaryl-CoA: step 1/1.</text>
</comment>
<dbReference type="EC" id="4.1.3.4" evidence="3"/>
<gene>
    <name evidence="8" type="ORF">DM02DRAFT_610418</name>
</gene>
<evidence type="ECO:0000256" key="5">
    <source>
        <dbReference type="ARBA" id="ARBA00023239"/>
    </source>
</evidence>
<protein>
    <recommendedName>
        <fullName evidence="3">hydroxymethylglutaryl-CoA lyase</fullName>
        <ecNumber evidence="3">4.1.3.4</ecNumber>
    </recommendedName>
</protein>
<evidence type="ECO:0000313" key="8">
    <source>
        <dbReference type="EMBL" id="PVI05703.1"/>
    </source>
</evidence>
<evidence type="ECO:0000256" key="6">
    <source>
        <dbReference type="ARBA" id="ARBA00049877"/>
    </source>
</evidence>
<dbReference type="AlphaFoldDB" id="A0A2V1E548"/>